<organism evidence="4 5">
    <name type="scientific">Vibrio diazotrophicus</name>
    <dbReference type="NCBI Taxonomy" id="685"/>
    <lineage>
        <taxon>Bacteria</taxon>
        <taxon>Pseudomonadati</taxon>
        <taxon>Pseudomonadota</taxon>
        <taxon>Gammaproteobacteria</taxon>
        <taxon>Vibrionales</taxon>
        <taxon>Vibrionaceae</taxon>
        <taxon>Vibrio</taxon>
    </lineage>
</organism>
<evidence type="ECO:0000313" key="5">
    <source>
        <dbReference type="Proteomes" id="UP000248729"/>
    </source>
</evidence>
<keyword evidence="2" id="KW-0238">DNA-binding</keyword>
<evidence type="ECO:0000256" key="2">
    <source>
        <dbReference type="ARBA" id="ARBA00023125"/>
    </source>
</evidence>
<dbReference type="EMBL" id="QLTR01000020">
    <property type="protein sequence ID" value="RAS60946.1"/>
    <property type="molecule type" value="Genomic_DNA"/>
</dbReference>
<dbReference type="AlphaFoldDB" id="A0A2J8GIL6"/>
<dbReference type="Gene3D" id="1.10.10.60">
    <property type="entry name" value="Homeodomain-like"/>
    <property type="match status" value="1"/>
</dbReference>
<dbReference type="STRING" id="1348635.GCA_000740015_03108"/>
<gene>
    <name evidence="4" type="ORF">DET48_12054</name>
</gene>
<keyword evidence="1" id="KW-0805">Transcription regulation</keyword>
<accession>A0A2J8GIL6</accession>
<dbReference type="PANTHER" id="PTHR30055">
    <property type="entry name" value="HTH-TYPE TRANSCRIPTIONAL REGULATOR RUTR"/>
    <property type="match status" value="1"/>
</dbReference>
<dbReference type="InterPro" id="IPR009057">
    <property type="entry name" value="Homeodomain-like_sf"/>
</dbReference>
<dbReference type="PANTHER" id="PTHR30055:SF119">
    <property type="entry name" value="NALC"/>
    <property type="match status" value="1"/>
</dbReference>
<evidence type="ECO:0000313" key="4">
    <source>
        <dbReference type="EMBL" id="RAS60946.1"/>
    </source>
</evidence>
<dbReference type="PRINTS" id="PR00455">
    <property type="entry name" value="HTHTETR"/>
</dbReference>
<name>A0A2J8GIL6_VIBDI</name>
<dbReference type="GO" id="GO:0003700">
    <property type="term" value="F:DNA-binding transcription factor activity"/>
    <property type="evidence" value="ECO:0007669"/>
    <property type="project" value="TreeGrafter"/>
</dbReference>
<dbReference type="GO" id="GO:0000976">
    <property type="term" value="F:transcription cis-regulatory region binding"/>
    <property type="evidence" value="ECO:0007669"/>
    <property type="project" value="TreeGrafter"/>
</dbReference>
<dbReference type="SUPFAM" id="SSF46689">
    <property type="entry name" value="Homeodomain-like"/>
    <property type="match status" value="1"/>
</dbReference>
<sequence>MRVKSDEKRQAIIDIAKECFSQQGVSGTSMSQLAKQVGGSKATLYNYFSSKEEIFAEVMQSSATEQISNSFLSLDVNRDVRTSLLEFGYNFLDSILTPDAISIYRMAVAEADRSDIGRHFYNNGPKKGWKHLSEYIEKQSLKGELSQCNPWIAAMQFKALLSSEYVEQYAFAAIDKPSQQQIKTTVEQAVNAFMKLYGNE</sequence>
<dbReference type="InterPro" id="IPR001647">
    <property type="entry name" value="HTH_TetR"/>
</dbReference>
<reference evidence="4 5" key="1">
    <citation type="submission" date="2018-06" db="EMBL/GenBank/DDBJ databases">
        <title>Freshwater and sediment microbial communities from various areas in North America, analyzing microbe dynamics in response to fracking.</title>
        <authorList>
            <person name="Lamendella R."/>
        </authorList>
    </citation>
    <scope>NUCLEOTIDE SEQUENCE [LARGE SCALE GENOMIC DNA]</scope>
    <source>
        <strain evidence="4 5">99A</strain>
    </source>
</reference>
<dbReference type="Pfam" id="PF00440">
    <property type="entry name" value="TetR_N"/>
    <property type="match status" value="1"/>
</dbReference>
<protein>
    <submittedName>
        <fullName evidence="4">TetR family transcriptional regulator</fullName>
    </submittedName>
</protein>
<keyword evidence="3" id="KW-0804">Transcription</keyword>
<dbReference type="InterPro" id="IPR039536">
    <property type="entry name" value="TetR_C_Proteobacteria"/>
</dbReference>
<dbReference type="Gene3D" id="1.10.357.10">
    <property type="entry name" value="Tetracycline Repressor, domain 2"/>
    <property type="match status" value="1"/>
</dbReference>
<evidence type="ECO:0000256" key="3">
    <source>
        <dbReference type="ARBA" id="ARBA00023163"/>
    </source>
</evidence>
<dbReference type="PROSITE" id="PS50977">
    <property type="entry name" value="HTH_TETR_2"/>
    <property type="match status" value="1"/>
</dbReference>
<comment type="caution">
    <text evidence="4">The sequence shown here is derived from an EMBL/GenBank/DDBJ whole genome shotgun (WGS) entry which is preliminary data.</text>
</comment>
<proteinExistence type="predicted"/>
<dbReference type="Pfam" id="PF14246">
    <property type="entry name" value="TetR_C_7"/>
    <property type="match status" value="1"/>
</dbReference>
<dbReference type="RefSeq" id="WP_102942657.1">
    <property type="nucleotide sequence ID" value="NZ_QLTR01000020.1"/>
</dbReference>
<dbReference type="InterPro" id="IPR050109">
    <property type="entry name" value="HTH-type_TetR-like_transc_reg"/>
</dbReference>
<dbReference type="FunFam" id="1.10.10.60:FF:000141">
    <property type="entry name" value="TetR family transcriptional regulator"/>
    <property type="match status" value="1"/>
</dbReference>
<evidence type="ECO:0000256" key="1">
    <source>
        <dbReference type="ARBA" id="ARBA00023015"/>
    </source>
</evidence>
<dbReference type="Proteomes" id="UP000248729">
    <property type="component" value="Unassembled WGS sequence"/>
</dbReference>